<dbReference type="GO" id="GO:0006400">
    <property type="term" value="P:tRNA modification"/>
    <property type="evidence" value="ECO:0007669"/>
    <property type="project" value="UniProtKB-UniRule"/>
</dbReference>
<dbReference type="GO" id="GO:0005737">
    <property type="term" value="C:cytoplasm"/>
    <property type="evidence" value="ECO:0007669"/>
    <property type="project" value="UniProtKB-SubCell"/>
</dbReference>
<dbReference type="Gene3D" id="1.20.59.20">
    <property type="match status" value="1"/>
</dbReference>
<dbReference type="PANTHER" id="PTHR43033:SF1">
    <property type="entry name" value="TRNA(ILE)-LYSIDINE SYNTHASE-RELATED"/>
    <property type="match status" value="1"/>
</dbReference>
<feature type="transmembrane region" description="Helical" evidence="9">
    <location>
        <begin position="21"/>
        <end position="40"/>
    </location>
</feature>
<keyword evidence="9" id="KW-0812">Transmembrane</keyword>
<dbReference type="Proteomes" id="UP000178187">
    <property type="component" value="Unassembled WGS sequence"/>
</dbReference>
<organism evidence="11 12">
    <name type="scientific">Candidatus Danuiimicrobium aquiferis</name>
    <dbReference type="NCBI Taxonomy" id="1801832"/>
    <lineage>
        <taxon>Bacteria</taxon>
        <taxon>Pseudomonadati</taxon>
        <taxon>Candidatus Omnitrophota</taxon>
        <taxon>Candidatus Danuiimicrobium</taxon>
    </lineage>
</organism>
<accession>A0A1G1KST5</accession>
<dbReference type="Pfam" id="PF11734">
    <property type="entry name" value="TilS_C"/>
    <property type="match status" value="1"/>
</dbReference>
<keyword evidence="4 8" id="KW-0819">tRNA processing</keyword>
<comment type="domain">
    <text evidence="8">The N-terminal region contains the highly conserved SGGXDS motif, predicted to be a P-loop motif involved in ATP binding.</text>
</comment>
<evidence type="ECO:0000256" key="6">
    <source>
        <dbReference type="ARBA" id="ARBA00022840"/>
    </source>
</evidence>
<dbReference type="SUPFAM" id="SSF56037">
    <property type="entry name" value="PheT/TilS domain"/>
    <property type="match status" value="1"/>
</dbReference>
<feature type="binding site" evidence="8">
    <location>
        <begin position="27"/>
        <end position="32"/>
    </location>
    <ligand>
        <name>ATP</name>
        <dbReference type="ChEBI" id="CHEBI:30616"/>
    </ligand>
</feature>
<evidence type="ECO:0000256" key="7">
    <source>
        <dbReference type="ARBA" id="ARBA00048539"/>
    </source>
</evidence>
<keyword evidence="5 8" id="KW-0547">Nucleotide-binding</keyword>
<dbReference type="Pfam" id="PF01171">
    <property type="entry name" value="ATP_bind_3"/>
    <property type="match status" value="1"/>
</dbReference>
<evidence type="ECO:0000256" key="5">
    <source>
        <dbReference type="ARBA" id="ARBA00022741"/>
    </source>
</evidence>
<evidence type="ECO:0000256" key="4">
    <source>
        <dbReference type="ARBA" id="ARBA00022694"/>
    </source>
</evidence>
<proteinExistence type="inferred from homology"/>
<dbReference type="InterPro" id="IPR012796">
    <property type="entry name" value="Lysidine-tRNA-synth_C"/>
</dbReference>
<dbReference type="InterPro" id="IPR014729">
    <property type="entry name" value="Rossmann-like_a/b/a_fold"/>
</dbReference>
<sequence length="477" mass="55642">MIRTQFLKTIQKFRMLEKGDSVLIAVSGGCDSVVLLHLLVEMKKSWKFRLAVAHINHQLRGEASRRDELFVRKLAKQFGLPFFSEKVDVKRKMKAEKVSLEEAARLLRYDFFEKIVKSKKVRKIAVAHNLDDQAETVLMRILNGTGLQGLQAIRPKRKLGEAYIVRPLIEMSREKIREFAKENSIRFREDASNRDVRFVRNRIRLKLLPQLEKEFNPQVKRALARLPHLLDVDLSFLDETSDLFYRQISKRQRENKITFAKQSFLRLRPAIQYRLIQRAMRELAKADLDFEHWSAFQERLVLERGFRLQLPKDLFAVATPETVSVVYSKEKKPPFSYSLALDEEIDIPDTAQTVTCKLLANENCHYFKMLNRYDQRVKTVKKSDVSYELFDFQKLSFPLIIRNRKPGDYFQPLGQPKPMKLKGFLINKHIPKEDRDSLPLVVSVGQIVWVAGVAMGEVAKISKQTEQTVRISIRAKI</sequence>
<keyword evidence="3 8" id="KW-0436">Ligase</keyword>
<dbReference type="CDD" id="cd01992">
    <property type="entry name" value="TilS_N"/>
    <property type="match status" value="1"/>
</dbReference>
<dbReference type="SMART" id="SM00977">
    <property type="entry name" value="TilS_C"/>
    <property type="match status" value="1"/>
</dbReference>
<dbReference type="InterPro" id="IPR011063">
    <property type="entry name" value="TilS/TtcA_N"/>
</dbReference>
<dbReference type="PANTHER" id="PTHR43033">
    <property type="entry name" value="TRNA(ILE)-LYSIDINE SYNTHASE-RELATED"/>
    <property type="match status" value="1"/>
</dbReference>
<dbReference type="GO" id="GO:0032267">
    <property type="term" value="F:tRNA(Ile)-lysidine synthase activity"/>
    <property type="evidence" value="ECO:0007669"/>
    <property type="project" value="UniProtKB-EC"/>
</dbReference>
<dbReference type="AlphaFoldDB" id="A0A1G1KST5"/>
<dbReference type="NCBIfam" id="TIGR02432">
    <property type="entry name" value="lysidine_TilS_N"/>
    <property type="match status" value="1"/>
</dbReference>
<reference evidence="11 12" key="1">
    <citation type="journal article" date="2016" name="Nat. Commun.">
        <title>Thousands of microbial genomes shed light on interconnected biogeochemical processes in an aquifer system.</title>
        <authorList>
            <person name="Anantharaman K."/>
            <person name="Brown C.T."/>
            <person name="Hug L.A."/>
            <person name="Sharon I."/>
            <person name="Castelle C.J."/>
            <person name="Probst A.J."/>
            <person name="Thomas B.C."/>
            <person name="Singh A."/>
            <person name="Wilkins M.J."/>
            <person name="Karaoz U."/>
            <person name="Brodie E.L."/>
            <person name="Williams K.H."/>
            <person name="Hubbard S.S."/>
            <person name="Banfield J.F."/>
        </authorList>
    </citation>
    <scope>NUCLEOTIDE SEQUENCE [LARGE SCALE GENOMIC DNA]</scope>
</reference>
<dbReference type="EMBL" id="MHFR01000055">
    <property type="protein sequence ID" value="OGW95966.1"/>
    <property type="molecule type" value="Genomic_DNA"/>
</dbReference>
<dbReference type="HAMAP" id="MF_01161">
    <property type="entry name" value="tRNA_Ile_lys_synt"/>
    <property type="match status" value="1"/>
</dbReference>
<evidence type="ECO:0000256" key="9">
    <source>
        <dbReference type="SAM" id="Phobius"/>
    </source>
</evidence>
<evidence type="ECO:0000256" key="1">
    <source>
        <dbReference type="ARBA" id="ARBA00004496"/>
    </source>
</evidence>
<dbReference type="NCBIfam" id="TIGR02433">
    <property type="entry name" value="lysidine_TilS_C"/>
    <property type="match status" value="1"/>
</dbReference>
<keyword evidence="2 8" id="KW-0963">Cytoplasm</keyword>
<dbReference type="SUPFAM" id="SSF52402">
    <property type="entry name" value="Adenine nucleotide alpha hydrolases-like"/>
    <property type="match status" value="1"/>
</dbReference>
<comment type="similarity">
    <text evidence="8">Belongs to the tRNA(Ile)-lysidine synthase family.</text>
</comment>
<comment type="function">
    <text evidence="8">Ligates lysine onto the cytidine present at position 34 of the AUA codon-specific tRNA(Ile) that contains the anticodon CAU, in an ATP-dependent manner. Cytidine is converted to lysidine, thus changing the amino acid specificity of the tRNA from methionine to isoleucine.</text>
</comment>
<gene>
    <name evidence="8" type="primary">tilS</name>
    <name evidence="11" type="ORF">A3G33_00010</name>
</gene>
<dbReference type="InterPro" id="IPR012094">
    <property type="entry name" value="tRNA_Ile_lys_synt"/>
</dbReference>
<evidence type="ECO:0000259" key="10">
    <source>
        <dbReference type="SMART" id="SM00977"/>
    </source>
</evidence>
<comment type="subcellular location">
    <subcellularLocation>
        <location evidence="1 8">Cytoplasm</location>
    </subcellularLocation>
</comment>
<protein>
    <recommendedName>
        <fullName evidence="8">tRNA(Ile)-lysidine synthase</fullName>
        <ecNumber evidence="8">6.3.4.19</ecNumber>
    </recommendedName>
    <alternativeName>
        <fullName evidence="8">tRNA(Ile)-2-lysyl-cytidine synthase</fullName>
    </alternativeName>
    <alternativeName>
        <fullName evidence="8">tRNA(Ile)-lysidine synthetase</fullName>
    </alternativeName>
</protein>
<dbReference type="SUPFAM" id="SSF82829">
    <property type="entry name" value="MesJ substrate recognition domain-like"/>
    <property type="match status" value="1"/>
</dbReference>
<dbReference type="GO" id="GO:0005524">
    <property type="term" value="F:ATP binding"/>
    <property type="evidence" value="ECO:0007669"/>
    <property type="project" value="UniProtKB-UniRule"/>
</dbReference>
<evidence type="ECO:0000313" key="12">
    <source>
        <dbReference type="Proteomes" id="UP000178187"/>
    </source>
</evidence>
<feature type="domain" description="Lysidine-tRNA(Ile) synthetase C-terminal" evidence="10">
    <location>
        <begin position="399"/>
        <end position="471"/>
    </location>
</feature>
<evidence type="ECO:0000256" key="2">
    <source>
        <dbReference type="ARBA" id="ARBA00022490"/>
    </source>
</evidence>
<dbReference type="Gene3D" id="3.40.50.620">
    <property type="entry name" value="HUPs"/>
    <property type="match status" value="1"/>
</dbReference>
<dbReference type="EC" id="6.3.4.19" evidence="8"/>
<evidence type="ECO:0000256" key="3">
    <source>
        <dbReference type="ARBA" id="ARBA00022598"/>
    </source>
</evidence>
<keyword evidence="9" id="KW-1133">Transmembrane helix</keyword>
<evidence type="ECO:0000256" key="8">
    <source>
        <dbReference type="HAMAP-Rule" id="MF_01161"/>
    </source>
</evidence>
<dbReference type="InterPro" id="IPR012795">
    <property type="entry name" value="tRNA_Ile_lys_synt_N"/>
</dbReference>
<keyword evidence="6 8" id="KW-0067">ATP-binding</keyword>
<evidence type="ECO:0000313" key="11">
    <source>
        <dbReference type="EMBL" id="OGW95966.1"/>
    </source>
</evidence>
<name>A0A1G1KST5_9BACT</name>
<keyword evidence="9" id="KW-0472">Membrane</keyword>
<comment type="catalytic activity">
    <reaction evidence="7 8">
        <text>cytidine(34) in tRNA(Ile2) + L-lysine + ATP = lysidine(34) in tRNA(Ile2) + AMP + diphosphate + H(+)</text>
        <dbReference type="Rhea" id="RHEA:43744"/>
        <dbReference type="Rhea" id="RHEA-COMP:10625"/>
        <dbReference type="Rhea" id="RHEA-COMP:10670"/>
        <dbReference type="ChEBI" id="CHEBI:15378"/>
        <dbReference type="ChEBI" id="CHEBI:30616"/>
        <dbReference type="ChEBI" id="CHEBI:32551"/>
        <dbReference type="ChEBI" id="CHEBI:33019"/>
        <dbReference type="ChEBI" id="CHEBI:82748"/>
        <dbReference type="ChEBI" id="CHEBI:83665"/>
        <dbReference type="ChEBI" id="CHEBI:456215"/>
        <dbReference type="EC" id="6.3.4.19"/>
    </reaction>
</comment>
<comment type="caution">
    <text evidence="11">The sequence shown here is derived from an EMBL/GenBank/DDBJ whole genome shotgun (WGS) entry which is preliminary data.</text>
</comment>